<organism evidence="2">
    <name type="scientific">Arundo donax</name>
    <name type="common">Giant reed</name>
    <name type="synonym">Donax arundinaceus</name>
    <dbReference type="NCBI Taxonomy" id="35708"/>
    <lineage>
        <taxon>Eukaryota</taxon>
        <taxon>Viridiplantae</taxon>
        <taxon>Streptophyta</taxon>
        <taxon>Embryophyta</taxon>
        <taxon>Tracheophyta</taxon>
        <taxon>Spermatophyta</taxon>
        <taxon>Magnoliopsida</taxon>
        <taxon>Liliopsida</taxon>
        <taxon>Poales</taxon>
        <taxon>Poaceae</taxon>
        <taxon>PACMAD clade</taxon>
        <taxon>Arundinoideae</taxon>
        <taxon>Arundineae</taxon>
        <taxon>Arundo</taxon>
    </lineage>
</organism>
<dbReference type="AlphaFoldDB" id="A0A0A9EHU0"/>
<proteinExistence type="predicted"/>
<accession>A0A0A9EHU0</accession>
<dbReference type="EMBL" id="GBRH01198274">
    <property type="protein sequence ID" value="JAD99621.1"/>
    <property type="molecule type" value="Transcribed_RNA"/>
</dbReference>
<feature type="region of interest" description="Disordered" evidence="1">
    <location>
        <begin position="57"/>
        <end position="76"/>
    </location>
</feature>
<protein>
    <submittedName>
        <fullName evidence="2">Uncharacterized protein</fullName>
    </submittedName>
</protein>
<name>A0A0A9EHU0_ARUDO</name>
<evidence type="ECO:0000256" key="1">
    <source>
        <dbReference type="SAM" id="MobiDB-lite"/>
    </source>
</evidence>
<reference evidence="2" key="1">
    <citation type="submission" date="2014-09" db="EMBL/GenBank/DDBJ databases">
        <authorList>
            <person name="Magalhaes I.L.F."/>
            <person name="Oliveira U."/>
            <person name="Santos F.R."/>
            <person name="Vidigal T.H.D.A."/>
            <person name="Brescovit A.D."/>
            <person name="Santos A.J."/>
        </authorList>
    </citation>
    <scope>NUCLEOTIDE SEQUENCE</scope>
    <source>
        <tissue evidence="2">Shoot tissue taken approximately 20 cm above the soil surface</tissue>
    </source>
</reference>
<sequence length="76" mass="8820">MAVRILHDRLAWDTRFLPASAAAARDSYRACRRPYRPRSPCLDALARTPICRFCTQTPRPRTRPSPPRSDFGYISW</sequence>
<evidence type="ECO:0000313" key="2">
    <source>
        <dbReference type="EMBL" id="JAD99621.1"/>
    </source>
</evidence>
<reference evidence="2" key="2">
    <citation type="journal article" date="2015" name="Data Brief">
        <title>Shoot transcriptome of the giant reed, Arundo donax.</title>
        <authorList>
            <person name="Barrero R.A."/>
            <person name="Guerrero F.D."/>
            <person name="Moolhuijzen P."/>
            <person name="Goolsby J.A."/>
            <person name="Tidwell J."/>
            <person name="Bellgard S.E."/>
            <person name="Bellgard M.I."/>
        </authorList>
    </citation>
    <scope>NUCLEOTIDE SEQUENCE</scope>
    <source>
        <tissue evidence="2">Shoot tissue taken approximately 20 cm above the soil surface</tissue>
    </source>
</reference>